<evidence type="ECO:0000313" key="2">
    <source>
        <dbReference type="Proteomes" id="UP000199062"/>
    </source>
</evidence>
<organism evidence="1 2">
    <name type="scientific">Halomicrobium zhouii</name>
    <dbReference type="NCBI Taxonomy" id="767519"/>
    <lineage>
        <taxon>Archaea</taxon>
        <taxon>Methanobacteriati</taxon>
        <taxon>Methanobacteriota</taxon>
        <taxon>Stenosarchaea group</taxon>
        <taxon>Halobacteria</taxon>
        <taxon>Halobacteriales</taxon>
        <taxon>Haloarculaceae</taxon>
        <taxon>Halomicrobium</taxon>
    </lineage>
</organism>
<proteinExistence type="predicted"/>
<protein>
    <submittedName>
        <fullName evidence="1">Uncharacterized protein</fullName>
    </submittedName>
</protein>
<evidence type="ECO:0000313" key="1">
    <source>
        <dbReference type="EMBL" id="SFS07732.1"/>
    </source>
</evidence>
<name>A0A1I6LWR9_9EURY</name>
<reference evidence="1 2" key="1">
    <citation type="submission" date="2016-10" db="EMBL/GenBank/DDBJ databases">
        <authorList>
            <person name="de Groot N.N."/>
        </authorList>
    </citation>
    <scope>NUCLEOTIDE SEQUENCE [LARGE SCALE GENOMIC DNA]</scope>
    <source>
        <strain evidence="1 2">CGMCC 1.10457</strain>
    </source>
</reference>
<dbReference type="Proteomes" id="UP000199062">
    <property type="component" value="Unassembled WGS sequence"/>
</dbReference>
<accession>A0A1I6LWR9</accession>
<sequence>MIMTVPSPTAIRHAIGGGPAARYGILDTVAGCAIGDGWNGLVDTSYRRFASLAA</sequence>
<dbReference type="AlphaFoldDB" id="A0A1I6LWR9"/>
<gene>
    <name evidence="1" type="ORF">SAMN05216559_3279</name>
</gene>
<keyword evidence="2" id="KW-1185">Reference proteome</keyword>
<dbReference type="EMBL" id="FOZK01000003">
    <property type="protein sequence ID" value="SFS07732.1"/>
    <property type="molecule type" value="Genomic_DNA"/>
</dbReference>